<accession>A0A3R7M552</accession>
<feature type="compositionally biased region" description="Basic and acidic residues" evidence="1">
    <location>
        <begin position="79"/>
        <end position="92"/>
    </location>
</feature>
<feature type="compositionally biased region" description="Low complexity" evidence="1">
    <location>
        <begin position="264"/>
        <end position="278"/>
    </location>
</feature>
<keyword evidence="3" id="KW-1185">Reference proteome</keyword>
<evidence type="ECO:0000313" key="2">
    <source>
        <dbReference type="EMBL" id="ROT67422.1"/>
    </source>
</evidence>
<evidence type="ECO:0000313" key="3">
    <source>
        <dbReference type="Proteomes" id="UP000283509"/>
    </source>
</evidence>
<dbReference type="OrthoDB" id="3226at2759"/>
<evidence type="ECO:0000256" key="1">
    <source>
        <dbReference type="SAM" id="MobiDB-lite"/>
    </source>
</evidence>
<comment type="caution">
    <text evidence="2">The sequence shown here is derived from an EMBL/GenBank/DDBJ whole genome shotgun (WGS) entry which is preliminary data.</text>
</comment>
<feature type="compositionally biased region" description="Low complexity" evidence="1">
    <location>
        <begin position="159"/>
        <end position="183"/>
    </location>
</feature>
<feature type="compositionally biased region" description="Polar residues" evidence="1">
    <location>
        <begin position="146"/>
        <end position="155"/>
    </location>
</feature>
<evidence type="ECO:0008006" key="4">
    <source>
        <dbReference type="Google" id="ProtNLM"/>
    </source>
</evidence>
<feature type="region of interest" description="Disordered" evidence="1">
    <location>
        <begin position="79"/>
        <end position="278"/>
    </location>
</feature>
<sequence length="482" mass="53024">MKWRRICDRKHIFYACVCLTDVYRSKPESAELEENKIQLNNALAFGKLLSALNNIFYISSAIKNRLSLRLPFSRAKKDIARSSETGCKDPRNARPARRRAPAGHAQRPAVTPLHPPVPDPTRPGSRKATAAKSLHAVQGHAHESHASANQASAPGTQDRASAADAARTEPRAPAAAPHGARPATLVPHALTKQPPKPPRRQESPIITPSLSGSSPSPAQRPSAAVVPSHAAQGVAGESPGPGLAQGRHSRVNATAPHSSVQKDAVSSPKARAPPAAAAPVALAPPAVNGECGKLWATRRLAGRPRSQICEDAHLRQLRLEFGAQLLTSSTFVCQTSFQDTEPKKIVFLDLYPKARKQGSLNDSVVTTGWPCYPNSIWKYRDAWRKEFTFADAIRQKMQQRMQTTLEQWRSREEDGKDAKPVVVGVHVRRTDHFEFLTNHTMGIPPFKDYNSAFEYYREKSRGLRRVKRWPRLVSRARGEGPP</sequence>
<dbReference type="Proteomes" id="UP000283509">
    <property type="component" value="Unassembled WGS sequence"/>
</dbReference>
<reference evidence="2 3" key="1">
    <citation type="submission" date="2018-04" db="EMBL/GenBank/DDBJ databases">
        <authorList>
            <person name="Zhang X."/>
            <person name="Yuan J."/>
            <person name="Li F."/>
            <person name="Xiang J."/>
        </authorList>
    </citation>
    <scope>NUCLEOTIDE SEQUENCE [LARGE SCALE GENOMIC DNA]</scope>
    <source>
        <tissue evidence="2">Muscle</tissue>
    </source>
</reference>
<gene>
    <name evidence="2" type="ORF">C7M84_014503</name>
</gene>
<organism evidence="2 3">
    <name type="scientific">Penaeus vannamei</name>
    <name type="common">Whiteleg shrimp</name>
    <name type="synonym">Litopenaeus vannamei</name>
    <dbReference type="NCBI Taxonomy" id="6689"/>
    <lineage>
        <taxon>Eukaryota</taxon>
        <taxon>Metazoa</taxon>
        <taxon>Ecdysozoa</taxon>
        <taxon>Arthropoda</taxon>
        <taxon>Crustacea</taxon>
        <taxon>Multicrustacea</taxon>
        <taxon>Malacostraca</taxon>
        <taxon>Eumalacostraca</taxon>
        <taxon>Eucarida</taxon>
        <taxon>Decapoda</taxon>
        <taxon>Dendrobranchiata</taxon>
        <taxon>Penaeoidea</taxon>
        <taxon>Penaeidae</taxon>
        <taxon>Penaeus</taxon>
    </lineage>
</organism>
<proteinExistence type="predicted"/>
<dbReference type="EMBL" id="QCYY01002810">
    <property type="protein sequence ID" value="ROT67422.1"/>
    <property type="molecule type" value="Genomic_DNA"/>
</dbReference>
<protein>
    <recommendedName>
        <fullName evidence="4">L-Fucosyltransferase</fullName>
    </recommendedName>
</protein>
<feature type="compositionally biased region" description="Low complexity" evidence="1">
    <location>
        <begin position="211"/>
        <end position="228"/>
    </location>
</feature>
<dbReference type="AlphaFoldDB" id="A0A3R7M552"/>
<feature type="compositionally biased region" description="Polar residues" evidence="1">
    <location>
        <begin position="251"/>
        <end position="261"/>
    </location>
</feature>
<name>A0A3R7M552_PENVA</name>
<reference evidence="2 3" key="2">
    <citation type="submission" date="2019-01" db="EMBL/GenBank/DDBJ databases">
        <title>The decoding of complex shrimp genome reveals the adaptation for benthos swimmer, frequently molting mechanism and breeding impact on genome.</title>
        <authorList>
            <person name="Sun Y."/>
            <person name="Gao Y."/>
            <person name="Yu Y."/>
        </authorList>
    </citation>
    <scope>NUCLEOTIDE SEQUENCE [LARGE SCALE GENOMIC DNA]</scope>
    <source>
        <tissue evidence="2">Muscle</tissue>
    </source>
</reference>